<feature type="region of interest" description="Disordered" evidence="6">
    <location>
        <begin position="1"/>
        <end position="55"/>
    </location>
</feature>
<keyword evidence="4" id="KW-0699">rRNA-binding</keyword>
<dbReference type="InterPro" id="IPR005749">
    <property type="entry name" value="Ribosomal_uL15_bac-type"/>
</dbReference>
<comment type="similarity">
    <text evidence="1 4 5">Belongs to the universal ribosomal protein uL15 family.</text>
</comment>
<sequence>MRIHDAVPKAGSKKRRRRVGRGISAGQGASCGFGMRGQKSRSGSGTRPGFEGGQMPLYRRVPKLKHFPIVNPSHYTIVNVGKLASLPAKTEVTLEKLMETGIVTSNDGPLKILGDGELTVALTVKAAAFTASAKEKIEAAGGSYEVVEG</sequence>
<dbReference type="GO" id="GO:0006412">
    <property type="term" value="P:translation"/>
    <property type="evidence" value="ECO:0007669"/>
    <property type="project" value="UniProtKB-UniRule"/>
</dbReference>
<dbReference type="Pfam" id="PF00828">
    <property type="entry name" value="Ribosomal_L27A"/>
    <property type="match status" value="1"/>
</dbReference>
<evidence type="ECO:0000256" key="4">
    <source>
        <dbReference type="HAMAP-Rule" id="MF_01341"/>
    </source>
</evidence>
<comment type="function">
    <text evidence="4">Binds to the 23S rRNA.</text>
</comment>
<evidence type="ECO:0000313" key="8">
    <source>
        <dbReference type="EMBL" id="OKH24419.1"/>
    </source>
</evidence>
<keyword evidence="2 4" id="KW-0689">Ribosomal protein</keyword>
<dbReference type="AlphaFoldDB" id="A0A1U7HLH3"/>
<keyword evidence="3 4" id="KW-0687">Ribonucleoprotein</keyword>
<dbReference type="SUPFAM" id="SSF52080">
    <property type="entry name" value="Ribosomal proteins L15p and L18e"/>
    <property type="match status" value="1"/>
</dbReference>
<dbReference type="NCBIfam" id="TIGR01071">
    <property type="entry name" value="rplO_bact"/>
    <property type="match status" value="1"/>
</dbReference>
<dbReference type="Gene3D" id="3.100.10.10">
    <property type="match status" value="1"/>
</dbReference>
<feature type="domain" description="Large ribosomal subunit protein uL15/eL18" evidence="7">
    <location>
        <begin position="77"/>
        <end position="144"/>
    </location>
</feature>
<feature type="compositionally biased region" description="Basic residues" evidence="6">
    <location>
        <begin position="11"/>
        <end position="20"/>
    </location>
</feature>
<accession>A0A1U7HLH3</accession>
<dbReference type="Proteomes" id="UP000186868">
    <property type="component" value="Unassembled WGS sequence"/>
</dbReference>
<comment type="caution">
    <text evidence="8">The sequence shown here is derived from an EMBL/GenBank/DDBJ whole genome shotgun (WGS) entry which is preliminary data.</text>
</comment>
<dbReference type="InterPro" id="IPR001196">
    <property type="entry name" value="Ribosomal_uL15_CS"/>
</dbReference>
<organism evidence="8 9">
    <name type="scientific">Hydrococcus rivularis NIES-593</name>
    <dbReference type="NCBI Taxonomy" id="1921803"/>
    <lineage>
        <taxon>Bacteria</taxon>
        <taxon>Bacillati</taxon>
        <taxon>Cyanobacteriota</taxon>
        <taxon>Cyanophyceae</taxon>
        <taxon>Pleurocapsales</taxon>
        <taxon>Hydrococcaceae</taxon>
        <taxon>Hydrococcus</taxon>
    </lineage>
</organism>
<dbReference type="GO" id="GO:0003735">
    <property type="term" value="F:structural constituent of ribosome"/>
    <property type="evidence" value="ECO:0007669"/>
    <property type="project" value="InterPro"/>
</dbReference>
<dbReference type="STRING" id="1921803.NIES593_06970"/>
<dbReference type="PANTHER" id="PTHR12934">
    <property type="entry name" value="50S RIBOSOMAL PROTEIN L15"/>
    <property type="match status" value="1"/>
</dbReference>
<gene>
    <name evidence="4" type="primary">rplO</name>
    <name evidence="8" type="ORF">NIES593_06970</name>
</gene>
<dbReference type="HAMAP" id="MF_01341">
    <property type="entry name" value="Ribosomal_uL15"/>
    <property type="match status" value="1"/>
</dbReference>
<dbReference type="OrthoDB" id="9810293at2"/>
<dbReference type="PANTHER" id="PTHR12934:SF11">
    <property type="entry name" value="LARGE RIBOSOMAL SUBUNIT PROTEIN UL15M"/>
    <property type="match status" value="1"/>
</dbReference>
<dbReference type="PROSITE" id="PS00475">
    <property type="entry name" value="RIBOSOMAL_L15"/>
    <property type="match status" value="1"/>
</dbReference>
<reference evidence="8 9" key="1">
    <citation type="submission" date="2016-11" db="EMBL/GenBank/DDBJ databases">
        <title>Draft Genome Sequences of Nine Cyanobacterial Strains from Diverse Habitats.</title>
        <authorList>
            <person name="Zhu T."/>
            <person name="Hou S."/>
            <person name="Lu X."/>
            <person name="Hess W.R."/>
        </authorList>
    </citation>
    <scope>NUCLEOTIDE SEQUENCE [LARGE SCALE GENOMIC DNA]</scope>
    <source>
        <strain evidence="8 9">NIES-593</strain>
    </source>
</reference>
<evidence type="ECO:0000256" key="1">
    <source>
        <dbReference type="ARBA" id="ARBA00007320"/>
    </source>
</evidence>
<dbReference type="GO" id="GO:0022625">
    <property type="term" value="C:cytosolic large ribosomal subunit"/>
    <property type="evidence" value="ECO:0007669"/>
    <property type="project" value="TreeGrafter"/>
</dbReference>
<proteinExistence type="inferred from homology"/>
<keyword evidence="9" id="KW-1185">Reference proteome</keyword>
<protein>
    <recommendedName>
        <fullName evidence="4">Large ribosomal subunit protein uL15</fullName>
    </recommendedName>
</protein>
<evidence type="ECO:0000256" key="3">
    <source>
        <dbReference type="ARBA" id="ARBA00023274"/>
    </source>
</evidence>
<dbReference type="RefSeq" id="WP_073598903.1">
    <property type="nucleotide sequence ID" value="NZ_MRCB01000006.1"/>
</dbReference>
<dbReference type="InterPro" id="IPR030878">
    <property type="entry name" value="Ribosomal_uL15"/>
</dbReference>
<evidence type="ECO:0000259" key="7">
    <source>
        <dbReference type="Pfam" id="PF00828"/>
    </source>
</evidence>
<evidence type="ECO:0000256" key="6">
    <source>
        <dbReference type="SAM" id="MobiDB-lite"/>
    </source>
</evidence>
<comment type="subunit">
    <text evidence="4">Part of the 50S ribosomal subunit.</text>
</comment>
<keyword evidence="4" id="KW-0694">RNA-binding</keyword>
<name>A0A1U7HLH3_9CYAN</name>
<evidence type="ECO:0000256" key="2">
    <source>
        <dbReference type="ARBA" id="ARBA00022980"/>
    </source>
</evidence>
<dbReference type="InterPro" id="IPR021131">
    <property type="entry name" value="Ribosomal_uL15/eL18"/>
</dbReference>
<dbReference type="GO" id="GO:0019843">
    <property type="term" value="F:rRNA binding"/>
    <property type="evidence" value="ECO:0007669"/>
    <property type="project" value="UniProtKB-UniRule"/>
</dbReference>
<dbReference type="InterPro" id="IPR036227">
    <property type="entry name" value="Ribosomal_uL15/eL18_sf"/>
</dbReference>
<evidence type="ECO:0000313" key="9">
    <source>
        <dbReference type="Proteomes" id="UP000186868"/>
    </source>
</evidence>
<dbReference type="EMBL" id="MRCB01000006">
    <property type="protein sequence ID" value="OKH24419.1"/>
    <property type="molecule type" value="Genomic_DNA"/>
</dbReference>
<evidence type="ECO:0000256" key="5">
    <source>
        <dbReference type="RuleBase" id="RU003888"/>
    </source>
</evidence>
<feature type="compositionally biased region" description="Gly residues" evidence="6">
    <location>
        <begin position="23"/>
        <end position="35"/>
    </location>
</feature>